<dbReference type="EMBL" id="BMQK01000001">
    <property type="protein sequence ID" value="GGQ42455.1"/>
    <property type="molecule type" value="Genomic_DNA"/>
</dbReference>
<proteinExistence type="predicted"/>
<name>A0A918BBD5_9ACTN</name>
<evidence type="ECO:0000313" key="2">
    <source>
        <dbReference type="Proteomes" id="UP000620156"/>
    </source>
</evidence>
<keyword evidence="2" id="KW-1185">Reference proteome</keyword>
<gene>
    <name evidence="1" type="ORF">GCM10010145_09100</name>
</gene>
<reference evidence="1" key="1">
    <citation type="journal article" date="2014" name="Int. J. Syst. Evol. Microbiol.">
        <title>Complete genome sequence of Corynebacterium casei LMG S-19264T (=DSM 44701T), isolated from a smear-ripened cheese.</title>
        <authorList>
            <consortium name="US DOE Joint Genome Institute (JGI-PGF)"/>
            <person name="Walter F."/>
            <person name="Albersmeier A."/>
            <person name="Kalinowski J."/>
            <person name="Ruckert C."/>
        </authorList>
    </citation>
    <scope>NUCLEOTIDE SEQUENCE</scope>
    <source>
        <strain evidence="1">JCM 3131</strain>
    </source>
</reference>
<dbReference type="Proteomes" id="UP000620156">
    <property type="component" value="Unassembled WGS sequence"/>
</dbReference>
<comment type="caution">
    <text evidence="1">The sequence shown here is derived from an EMBL/GenBank/DDBJ whole genome shotgun (WGS) entry which is preliminary data.</text>
</comment>
<protein>
    <submittedName>
        <fullName evidence="1">Uncharacterized protein</fullName>
    </submittedName>
</protein>
<sequence length="178" mass="19085">MLTGLLDADEGVRSRALGGLHHVVHHQNTLYTATPPAALYVAGILGEARALWSLEKNPHSFPGPMRAELLGWLGSVANEADDEAATTSRRFGFPPEDYPPFVEVCRIRPQLFRATSVFMDDPDIHVREAAVSACIPAAGRPSPPPPPSRLGPSLAGRFGRKCTLVVPRAVHRGPDGLG</sequence>
<organism evidence="1 2">
    <name type="scientific">Streptomyces ruber</name>
    <dbReference type="NCBI Taxonomy" id="83378"/>
    <lineage>
        <taxon>Bacteria</taxon>
        <taxon>Bacillati</taxon>
        <taxon>Actinomycetota</taxon>
        <taxon>Actinomycetes</taxon>
        <taxon>Kitasatosporales</taxon>
        <taxon>Streptomycetaceae</taxon>
        <taxon>Streptomyces</taxon>
    </lineage>
</organism>
<evidence type="ECO:0000313" key="1">
    <source>
        <dbReference type="EMBL" id="GGQ42455.1"/>
    </source>
</evidence>
<reference evidence="1" key="2">
    <citation type="submission" date="2020-09" db="EMBL/GenBank/DDBJ databases">
        <authorList>
            <person name="Sun Q."/>
            <person name="Ohkuma M."/>
        </authorList>
    </citation>
    <scope>NUCLEOTIDE SEQUENCE</scope>
    <source>
        <strain evidence="1">JCM 3131</strain>
    </source>
</reference>
<accession>A0A918BBD5</accession>
<dbReference type="AlphaFoldDB" id="A0A918BBD5"/>